<feature type="transmembrane region" description="Helical" evidence="7">
    <location>
        <begin position="278"/>
        <end position="304"/>
    </location>
</feature>
<evidence type="ECO:0000313" key="10">
    <source>
        <dbReference type="Proteomes" id="UP000315017"/>
    </source>
</evidence>
<feature type="transmembrane region" description="Helical" evidence="7">
    <location>
        <begin position="23"/>
        <end position="42"/>
    </location>
</feature>
<keyword evidence="2" id="KW-1003">Cell membrane</keyword>
<feature type="compositionally biased region" description="Polar residues" evidence="6">
    <location>
        <begin position="373"/>
        <end position="385"/>
    </location>
</feature>
<evidence type="ECO:0000256" key="4">
    <source>
        <dbReference type="ARBA" id="ARBA00022989"/>
    </source>
</evidence>
<proteinExistence type="predicted"/>
<evidence type="ECO:0000256" key="3">
    <source>
        <dbReference type="ARBA" id="ARBA00022692"/>
    </source>
</evidence>
<evidence type="ECO:0000256" key="5">
    <source>
        <dbReference type="ARBA" id="ARBA00023136"/>
    </source>
</evidence>
<evidence type="ECO:0000256" key="7">
    <source>
        <dbReference type="SAM" id="Phobius"/>
    </source>
</evidence>
<sequence>MIENIQTWLADQNAPEWLQSPSSWLVIGCFLLAIPVIVRLLLKRKRPEQPPESPAAIRRRGNGGVFGSLTDALAGQIPESEKERVEFGQMLRQAGLYSPTARASIYAYRFLFLVFPLICAGILVVFSPPEHTWRILIGGGIIAAILSIVPRLWVYFRRSSRLAQINAGLADMLDMLGMCLGGGMPLSQSLDHVSKNLTSYPALSEELQIMRRQSDLGSMRMALTDWANRIDSPDVRQVATLLSRGDQLGSSMSGSLLAQADHLRSTRKNLANLQANRLPVFLTFPLLFCFAPAALIILMSPAFMELDEFFDPSNTSNPLVNNNRMGTTAIVDTLNALDQNVDTDPGRIAMPTNSPLFQERFRRPQRRQGEQFNYRSANPYVTQEE</sequence>
<dbReference type="PANTHER" id="PTHR35007">
    <property type="entry name" value="INTEGRAL MEMBRANE PROTEIN-RELATED"/>
    <property type="match status" value="1"/>
</dbReference>
<evidence type="ECO:0000256" key="1">
    <source>
        <dbReference type="ARBA" id="ARBA00004651"/>
    </source>
</evidence>
<reference evidence="9 10" key="1">
    <citation type="submission" date="2019-02" db="EMBL/GenBank/DDBJ databases">
        <title>Deep-cultivation of Planctomycetes and their phenomic and genomic characterization uncovers novel biology.</title>
        <authorList>
            <person name="Wiegand S."/>
            <person name="Jogler M."/>
            <person name="Boedeker C."/>
            <person name="Pinto D."/>
            <person name="Vollmers J."/>
            <person name="Rivas-Marin E."/>
            <person name="Kohn T."/>
            <person name="Peeters S.H."/>
            <person name="Heuer A."/>
            <person name="Rast P."/>
            <person name="Oberbeckmann S."/>
            <person name="Bunk B."/>
            <person name="Jeske O."/>
            <person name="Meyerdierks A."/>
            <person name="Storesund J.E."/>
            <person name="Kallscheuer N."/>
            <person name="Luecker S."/>
            <person name="Lage O.M."/>
            <person name="Pohl T."/>
            <person name="Merkel B.J."/>
            <person name="Hornburger P."/>
            <person name="Mueller R.-W."/>
            <person name="Bruemmer F."/>
            <person name="Labrenz M."/>
            <person name="Spormann A.M."/>
            <person name="Op den Camp H."/>
            <person name="Overmann J."/>
            <person name="Amann R."/>
            <person name="Jetten M.S.M."/>
            <person name="Mascher T."/>
            <person name="Medema M.H."/>
            <person name="Devos D.P."/>
            <person name="Kaster A.-K."/>
            <person name="Ovreas L."/>
            <person name="Rohde M."/>
            <person name="Galperin M.Y."/>
            <person name="Jogler C."/>
        </authorList>
    </citation>
    <scope>NUCLEOTIDE SEQUENCE [LARGE SCALE GENOMIC DNA]</scope>
    <source>
        <strain evidence="9 10">ETA_A8</strain>
    </source>
</reference>
<evidence type="ECO:0000259" key="8">
    <source>
        <dbReference type="Pfam" id="PF00482"/>
    </source>
</evidence>
<evidence type="ECO:0000256" key="2">
    <source>
        <dbReference type="ARBA" id="ARBA00022475"/>
    </source>
</evidence>
<keyword evidence="5 7" id="KW-0472">Membrane</keyword>
<dbReference type="AlphaFoldDB" id="A0A517YLD1"/>
<dbReference type="PANTHER" id="PTHR35007:SF2">
    <property type="entry name" value="PILUS ASSEMBLE PROTEIN"/>
    <property type="match status" value="1"/>
</dbReference>
<keyword evidence="10" id="KW-1185">Reference proteome</keyword>
<dbReference type="KEGG" id="aagg:ETAA8_61890"/>
<feature type="transmembrane region" description="Helical" evidence="7">
    <location>
        <begin position="133"/>
        <end position="154"/>
    </location>
</feature>
<dbReference type="Proteomes" id="UP000315017">
    <property type="component" value="Chromosome"/>
</dbReference>
<organism evidence="9 10">
    <name type="scientific">Anatilimnocola aggregata</name>
    <dbReference type="NCBI Taxonomy" id="2528021"/>
    <lineage>
        <taxon>Bacteria</taxon>
        <taxon>Pseudomonadati</taxon>
        <taxon>Planctomycetota</taxon>
        <taxon>Planctomycetia</taxon>
        <taxon>Pirellulales</taxon>
        <taxon>Pirellulaceae</taxon>
        <taxon>Anatilimnocola</taxon>
    </lineage>
</organism>
<evidence type="ECO:0000256" key="6">
    <source>
        <dbReference type="SAM" id="MobiDB-lite"/>
    </source>
</evidence>
<protein>
    <submittedName>
        <fullName evidence="9">Bacterial type II secretion system protein F domain protein</fullName>
    </submittedName>
</protein>
<dbReference type="RefSeq" id="WP_145097501.1">
    <property type="nucleotide sequence ID" value="NZ_CP036274.1"/>
</dbReference>
<feature type="region of interest" description="Disordered" evidence="6">
    <location>
        <begin position="342"/>
        <end position="385"/>
    </location>
</feature>
<gene>
    <name evidence="9" type="ORF">ETAA8_61890</name>
</gene>
<evidence type="ECO:0000313" key="9">
    <source>
        <dbReference type="EMBL" id="QDU31036.1"/>
    </source>
</evidence>
<keyword evidence="4 7" id="KW-1133">Transmembrane helix</keyword>
<accession>A0A517YLD1</accession>
<dbReference type="Pfam" id="PF00482">
    <property type="entry name" value="T2SSF"/>
    <property type="match status" value="1"/>
</dbReference>
<dbReference type="InterPro" id="IPR018076">
    <property type="entry name" value="T2SS_GspF_dom"/>
</dbReference>
<dbReference type="GO" id="GO:0005886">
    <property type="term" value="C:plasma membrane"/>
    <property type="evidence" value="ECO:0007669"/>
    <property type="project" value="UniProtKB-SubCell"/>
</dbReference>
<name>A0A517YLD1_9BACT</name>
<dbReference type="OrthoDB" id="212987at2"/>
<feature type="transmembrane region" description="Helical" evidence="7">
    <location>
        <begin position="106"/>
        <end position="127"/>
    </location>
</feature>
<keyword evidence="3 7" id="KW-0812">Transmembrane</keyword>
<comment type="subcellular location">
    <subcellularLocation>
        <location evidence="1">Cell membrane</location>
        <topology evidence="1">Multi-pass membrane protein</topology>
    </subcellularLocation>
</comment>
<feature type="domain" description="Type II secretion system protein GspF" evidence="8">
    <location>
        <begin position="173"/>
        <end position="299"/>
    </location>
</feature>
<dbReference type="EMBL" id="CP036274">
    <property type="protein sequence ID" value="QDU31036.1"/>
    <property type="molecule type" value="Genomic_DNA"/>
</dbReference>